<dbReference type="PANTHER" id="PTHR10511:SF2">
    <property type="entry name" value="GRANULOCYTE COLONY-STIMULATING FACTOR"/>
    <property type="match status" value="1"/>
</dbReference>
<sequence length="207" mass="22253">RATLVVSAMLLCLLLPALVQSAPLPSPSDASPAFREAAERAKLLLEKILRDVATVHTATVTAEGLTLDSSQTSGLHMMSLSLGIPPAPVLKPLSQRFTLDMLVSRMLAGCRQYQGLLGVLSDKLSGLTELNADLGELLTHIATMREAAELTETDETASSDLASRLHGDYEVQVTAHMTLVQLRSFCHDLMRSLRTVAPQRPQAAGTR</sequence>
<dbReference type="SUPFAM" id="SSF47266">
    <property type="entry name" value="4-helical cytokines"/>
    <property type="match status" value="1"/>
</dbReference>
<reference evidence="2" key="1">
    <citation type="submission" date="2019-06" db="EMBL/GenBank/DDBJ databases">
        <authorList>
            <consortium name="Wellcome Sanger Institute Data Sharing"/>
        </authorList>
    </citation>
    <scope>NUCLEOTIDE SEQUENCE [LARGE SCALE GENOMIC DNA]</scope>
</reference>
<dbReference type="InParanoid" id="A0A672GI58"/>
<proteinExistence type="predicted"/>
<name>A0A672GI58_SALFA</name>
<gene>
    <name evidence="2" type="primary">LOC115386623</name>
</gene>
<evidence type="ECO:0000256" key="1">
    <source>
        <dbReference type="SAM" id="SignalP"/>
    </source>
</evidence>
<feature type="chain" id="PRO_5025676540" description="Granulocyte colony-stimulating factor" evidence="1">
    <location>
        <begin position="22"/>
        <end position="207"/>
    </location>
</feature>
<reference evidence="2" key="3">
    <citation type="submission" date="2025-09" db="UniProtKB">
        <authorList>
            <consortium name="Ensembl"/>
        </authorList>
    </citation>
    <scope>IDENTIFICATION</scope>
</reference>
<dbReference type="Ensembl" id="ENSSFAT00005019187.1">
    <property type="protein sequence ID" value="ENSSFAP00005018456.1"/>
    <property type="gene ID" value="ENSSFAG00005009725.1"/>
</dbReference>
<dbReference type="InterPro" id="IPR009079">
    <property type="entry name" value="4_helix_cytokine-like_core"/>
</dbReference>
<protein>
    <recommendedName>
        <fullName evidence="4">Granulocyte colony-stimulating factor</fullName>
    </recommendedName>
</protein>
<organism evidence="2 3">
    <name type="scientific">Salarias fasciatus</name>
    <name type="common">Jewelled blenny</name>
    <name type="synonym">Blennius fasciatus</name>
    <dbReference type="NCBI Taxonomy" id="181472"/>
    <lineage>
        <taxon>Eukaryota</taxon>
        <taxon>Metazoa</taxon>
        <taxon>Chordata</taxon>
        <taxon>Craniata</taxon>
        <taxon>Vertebrata</taxon>
        <taxon>Euteleostomi</taxon>
        <taxon>Actinopterygii</taxon>
        <taxon>Neopterygii</taxon>
        <taxon>Teleostei</taxon>
        <taxon>Neoteleostei</taxon>
        <taxon>Acanthomorphata</taxon>
        <taxon>Ovalentaria</taxon>
        <taxon>Blenniimorphae</taxon>
        <taxon>Blenniiformes</taxon>
        <taxon>Blennioidei</taxon>
        <taxon>Blenniidae</taxon>
        <taxon>Salariinae</taxon>
        <taxon>Salarias</taxon>
    </lineage>
</organism>
<dbReference type="Proteomes" id="UP000472267">
    <property type="component" value="Chromosome 4"/>
</dbReference>
<keyword evidence="3" id="KW-1185">Reference proteome</keyword>
<dbReference type="OMA" id="LTHITKM"/>
<dbReference type="Gene3D" id="1.20.1250.10">
    <property type="match status" value="1"/>
</dbReference>
<accession>A0A672GI58</accession>
<evidence type="ECO:0008006" key="4">
    <source>
        <dbReference type="Google" id="ProtNLM"/>
    </source>
</evidence>
<dbReference type="GO" id="GO:0045639">
    <property type="term" value="P:positive regulation of myeloid cell differentiation"/>
    <property type="evidence" value="ECO:0007669"/>
    <property type="project" value="InterPro"/>
</dbReference>
<keyword evidence="1" id="KW-0732">Signal</keyword>
<reference evidence="2" key="2">
    <citation type="submission" date="2025-08" db="UniProtKB">
        <authorList>
            <consortium name="Ensembl"/>
        </authorList>
    </citation>
    <scope>IDENTIFICATION</scope>
</reference>
<dbReference type="PANTHER" id="PTHR10511">
    <property type="entry name" value="GRANULOCYTE COLONY-STIMULATING FACTOR"/>
    <property type="match status" value="1"/>
</dbReference>
<evidence type="ECO:0000313" key="2">
    <source>
        <dbReference type="Ensembl" id="ENSSFAP00005018456.1"/>
    </source>
</evidence>
<evidence type="ECO:0000313" key="3">
    <source>
        <dbReference type="Proteomes" id="UP000472267"/>
    </source>
</evidence>
<dbReference type="InterPro" id="IPR040117">
    <property type="entry name" value="GCSF/MGF"/>
</dbReference>
<feature type="signal peptide" evidence="1">
    <location>
        <begin position="1"/>
        <end position="21"/>
    </location>
</feature>
<dbReference type="AlphaFoldDB" id="A0A672GI58"/>
<dbReference type="GO" id="GO:0005125">
    <property type="term" value="F:cytokine activity"/>
    <property type="evidence" value="ECO:0007669"/>
    <property type="project" value="InterPro"/>
</dbReference>